<dbReference type="InterPro" id="IPR036565">
    <property type="entry name" value="Mur-like_cat_sf"/>
</dbReference>
<feature type="domain" description="Mur ligase N-terminal catalytic" evidence="9">
    <location>
        <begin position="9"/>
        <end position="103"/>
    </location>
</feature>
<evidence type="ECO:0000259" key="11">
    <source>
        <dbReference type="Pfam" id="PF08245"/>
    </source>
</evidence>
<evidence type="ECO:0000256" key="1">
    <source>
        <dbReference type="ARBA" id="ARBA00022598"/>
    </source>
</evidence>
<evidence type="ECO:0000256" key="2">
    <source>
        <dbReference type="ARBA" id="ARBA00022618"/>
    </source>
</evidence>
<protein>
    <submittedName>
        <fullName evidence="12">UDP-N-acetylmuramate--alanine ligase</fullName>
    </submittedName>
</protein>
<evidence type="ECO:0000313" key="12">
    <source>
        <dbReference type="EMBL" id="KRP32508.1"/>
    </source>
</evidence>
<accession>A0A0R2XDD2</accession>
<dbReference type="Proteomes" id="UP000051220">
    <property type="component" value="Unassembled WGS sequence"/>
</dbReference>
<dbReference type="InterPro" id="IPR000713">
    <property type="entry name" value="Mur_ligase_N"/>
</dbReference>
<dbReference type="SUPFAM" id="SSF51984">
    <property type="entry name" value="MurCD N-terminal domain"/>
    <property type="match status" value="1"/>
</dbReference>
<keyword evidence="8" id="KW-0961">Cell wall biogenesis/degradation</keyword>
<evidence type="ECO:0000313" key="13">
    <source>
        <dbReference type="Proteomes" id="UP000051220"/>
    </source>
</evidence>
<keyword evidence="4" id="KW-0067">ATP-binding</keyword>
<reference evidence="12 13" key="1">
    <citation type="submission" date="2015-10" db="EMBL/GenBank/DDBJ databases">
        <title>Metagenome-Assembled Genomes uncover a global brackish microbiome.</title>
        <authorList>
            <person name="Hugerth L.W."/>
            <person name="Larsson J."/>
            <person name="Alneberg J."/>
            <person name="Lindh M.V."/>
            <person name="Legrand C."/>
            <person name="Pinhassi J."/>
            <person name="Andersson A.F."/>
        </authorList>
    </citation>
    <scope>NUCLEOTIDE SEQUENCE [LARGE SCALE GENOMIC DNA]</scope>
    <source>
        <strain evidence="12">BACL9 MAG-120924-bin69</strain>
    </source>
</reference>
<dbReference type="PANTHER" id="PTHR43445">
    <property type="entry name" value="UDP-N-ACETYLMURAMATE--L-ALANINE LIGASE-RELATED"/>
    <property type="match status" value="1"/>
</dbReference>
<dbReference type="InterPro" id="IPR013221">
    <property type="entry name" value="Mur_ligase_cen"/>
</dbReference>
<keyword evidence="1 12" id="KW-0436">Ligase</keyword>
<feature type="domain" description="Mur ligase central" evidence="11">
    <location>
        <begin position="115"/>
        <end position="296"/>
    </location>
</feature>
<evidence type="ECO:0000256" key="3">
    <source>
        <dbReference type="ARBA" id="ARBA00022741"/>
    </source>
</evidence>
<dbReference type="GO" id="GO:0071555">
    <property type="term" value="P:cell wall organization"/>
    <property type="evidence" value="ECO:0007669"/>
    <property type="project" value="UniProtKB-KW"/>
</dbReference>
<dbReference type="Pfam" id="PF01225">
    <property type="entry name" value="Mur_ligase"/>
    <property type="match status" value="1"/>
</dbReference>
<dbReference type="Gene3D" id="3.90.190.20">
    <property type="entry name" value="Mur ligase, C-terminal domain"/>
    <property type="match status" value="1"/>
</dbReference>
<evidence type="ECO:0000256" key="6">
    <source>
        <dbReference type="ARBA" id="ARBA00022984"/>
    </source>
</evidence>
<dbReference type="Gene3D" id="3.40.1190.10">
    <property type="entry name" value="Mur-like, catalytic domain"/>
    <property type="match status" value="1"/>
</dbReference>
<keyword evidence="7" id="KW-0131">Cell cycle</keyword>
<dbReference type="GO" id="GO:0005524">
    <property type="term" value="F:ATP binding"/>
    <property type="evidence" value="ECO:0007669"/>
    <property type="project" value="UniProtKB-KW"/>
</dbReference>
<dbReference type="GO" id="GO:0009252">
    <property type="term" value="P:peptidoglycan biosynthetic process"/>
    <property type="evidence" value="ECO:0007669"/>
    <property type="project" value="UniProtKB-KW"/>
</dbReference>
<keyword evidence="2" id="KW-0132">Cell division</keyword>
<keyword evidence="6" id="KW-0573">Peptidoglycan synthesis</keyword>
<dbReference type="Pfam" id="PF02875">
    <property type="entry name" value="Mur_ligase_C"/>
    <property type="match status" value="1"/>
</dbReference>
<dbReference type="EMBL" id="LIDN01000244">
    <property type="protein sequence ID" value="KRP32508.1"/>
    <property type="molecule type" value="Genomic_DNA"/>
</dbReference>
<dbReference type="GO" id="GO:0051301">
    <property type="term" value="P:cell division"/>
    <property type="evidence" value="ECO:0007669"/>
    <property type="project" value="UniProtKB-KW"/>
</dbReference>
<evidence type="ECO:0000256" key="5">
    <source>
        <dbReference type="ARBA" id="ARBA00022960"/>
    </source>
</evidence>
<evidence type="ECO:0000256" key="4">
    <source>
        <dbReference type="ARBA" id="ARBA00022840"/>
    </source>
</evidence>
<dbReference type="NCBIfam" id="TIGR01081">
    <property type="entry name" value="mpl"/>
    <property type="match status" value="1"/>
</dbReference>
<dbReference type="Pfam" id="PF08245">
    <property type="entry name" value="Mur_ligase_M"/>
    <property type="match status" value="1"/>
</dbReference>
<evidence type="ECO:0000256" key="7">
    <source>
        <dbReference type="ARBA" id="ARBA00023306"/>
    </source>
</evidence>
<evidence type="ECO:0000259" key="10">
    <source>
        <dbReference type="Pfam" id="PF02875"/>
    </source>
</evidence>
<keyword evidence="5" id="KW-0133">Cell shape</keyword>
<sequence length="467" mass="51143">MLDRAHLKHLHFLGIAGTGMGTVAAMFRKIGLQVTGSDQAVYPPMSDFLRDQGITFHEGYAEKNLSPKPDLAVVGNALSRGNPELEAVLSHRIPFVSLPELLRGWFLYKTRNLVVSGTHGKTTTSTMLAFLLEKAGLHPSWFIGGVPLDLPAGCHHGTGPFWVLEGDEYDTSFADKRSKFLQYLPELVILNNVEFDHADIYPDLAAIQKSFRQLLQQVPLNGLALINADDPNTLAVAQDAPCEILEVGSGPQAAARYQILKADATGSRFTLHGQEFHLQLAGRHNVHNASMALCAAHTLGISLGQLASILPNFKGVRRRLEVRAEANGITVVDDFGHHPSALRESIAALRAKYPGRRLWALFEPRSNTTRRGIFQNELAQSLSAADGVYITEIARKDQIDPEMRLDPKKIADDIRKAGRESFYLPGPEEILQDLLLRLKSGDVVAVFTNGSFGGLVGKLATALQKKN</sequence>
<dbReference type="Gene3D" id="3.40.50.720">
    <property type="entry name" value="NAD(P)-binding Rossmann-like Domain"/>
    <property type="match status" value="1"/>
</dbReference>
<dbReference type="InterPro" id="IPR004101">
    <property type="entry name" value="Mur_ligase_C"/>
</dbReference>
<feature type="domain" description="Mur ligase C-terminal" evidence="10">
    <location>
        <begin position="318"/>
        <end position="447"/>
    </location>
</feature>
<proteinExistence type="predicted"/>
<gene>
    <name evidence="12" type="ORF">ABS33_06375</name>
</gene>
<organism evidence="12 13">
    <name type="scientific">Verrucomicrobia subdivision 6 bacterium BACL9 MAG-120924-bin69</name>
    <dbReference type="NCBI Taxonomy" id="1655635"/>
    <lineage>
        <taxon>Bacteria</taxon>
        <taxon>Pseudomonadati</taxon>
        <taxon>Verrucomicrobiota</taxon>
        <taxon>Verrucomicrobiia</taxon>
        <taxon>Verrucomicrobiales</taxon>
        <taxon>Verrucomicrobia subdivision 6</taxon>
    </lineage>
</organism>
<dbReference type="InterPro" id="IPR036615">
    <property type="entry name" value="Mur_ligase_C_dom_sf"/>
</dbReference>
<evidence type="ECO:0000259" key="9">
    <source>
        <dbReference type="Pfam" id="PF01225"/>
    </source>
</evidence>
<name>A0A0R2XDD2_9BACT</name>
<dbReference type="GO" id="GO:0008360">
    <property type="term" value="P:regulation of cell shape"/>
    <property type="evidence" value="ECO:0007669"/>
    <property type="project" value="UniProtKB-KW"/>
</dbReference>
<dbReference type="InterPro" id="IPR005757">
    <property type="entry name" value="Mpl"/>
</dbReference>
<dbReference type="SUPFAM" id="SSF53244">
    <property type="entry name" value="MurD-like peptide ligases, peptide-binding domain"/>
    <property type="match status" value="1"/>
</dbReference>
<dbReference type="GO" id="GO:0016881">
    <property type="term" value="F:acid-amino acid ligase activity"/>
    <property type="evidence" value="ECO:0007669"/>
    <property type="project" value="InterPro"/>
</dbReference>
<evidence type="ECO:0000256" key="8">
    <source>
        <dbReference type="ARBA" id="ARBA00023316"/>
    </source>
</evidence>
<keyword evidence="3" id="KW-0547">Nucleotide-binding</keyword>
<dbReference type="PANTHER" id="PTHR43445:SF5">
    <property type="entry name" value="UDP-N-ACETYLMURAMATE--L-ALANYL-GAMMA-D-GLUTAMYL-MESO-2,6-DIAMINOHEPTANDIOATE LIGASE"/>
    <property type="match status" value="1"/>
</dbReference>
<dbReference type="InterPro" id="IPR050061">
    <property type="entry name" value="MurCDEF_pg_biosynth"/>
</dbReference>
<dbReference type="SUPFAM" id="SSF53623">
    <property type="entry name" value="MurD-like peptide ligases, catalytic domain"/>
    <property type="match status" value="1"/>
</dbReference>
<dbReference type="AlphaFoldDB" id="A0A0R2XDD2"/>
<comment type="caution">
    <text evidence="12">The sequence shown here is derived from an EMBL/GenBank/DDBJ whole genome shotgun (WGS) entry which is preliminary data.</text>
</comment>